<proteinExistence type="predicted"/>
<evidence type="ECO:0000313" key="3">
    <source>
        <dbReference type="EMBL" id="CAK9013534.1"/>
    </source>
</evidence>
<dbReference type="Proteomes" id="UP001642484">
    <property type="component" value="Unassembled WGS sequence"/>
</dbReference>
<feature type="region of interest" description="Disordered" evidence="2">
    <location>
        <begin position="373"/>
        <end position="465"/>
    </location>
</feature>
<feature type="coiled-coil region" evidence="1">
    <location>
        <begin position="228"/>
        <end position="311"/>
    </location>
</feature>
<feature type="compositionally biased region" description="Polar residues" evidence="2">
    <location>
        <begin position="441"/>
        <end position="462"/>
    </location>
</feature>
<comment type="caution">
    <text evidence="3">The sequence shown here is derived from an EMBL/GenBank/DDBJ whole genome shotgun (WGS) entry which is preliminary data.</text>
</comment>
<dbReference type="EMBL" id="CAXAMN010005391">
    <property type="protein sequence ID" value="CAK9013534.1"/>
    <property type="molecule type" value="Genomic_DNA"/>
</dbReference>
<feature type="compositionally biased region" description="Polar residues" evidence="2">
    <location>
        <begin position="373"/>
        <end position="390"/>
    </location>
</feature>
<name>A0ABP0JGS4_9DINO</name>
<accession>A0ABP0JGS4</accession>
<keyword evidence="1" id="KW-0175">Coiled coil</keyword>
<sequence length="489" mass="54800">MEGQRAAVLSAKLYRSLTTHTFSKLSAECQSLSHKSRDLQPIARHHTVSTCLTCIAQLAGLRAIIHQLTEAIAFGREVAIEMEVGTLRSSNRVVTFSFLADFFAQAGLQAPADATARPSYQPSNTFARPTKDALSLTVGSSPFHGTAKATDLGGFEDTTSSLPQTQASSGSKEQLAQREARDRHLAGIGEEAEQALQQKELWEHHMRQCLEQEQKDLDWRQAAQRDHTEMLKEQIRETKQRRAEARRLSKEQASLHDFPDFSKPSSISVRDYIMERQANLRDDLDQQVELKKRQKEQRKALDHELDRINNLACHRDLVQQQVRERERGRAALQECLESWEDTKRIKNAERAVAEFKKMPCTSRIGLVEMLSSLRSTDGSGPRESTPQYVQTVPAEPKQHTPQTARPPRVTVGDHVPSTPSESTFSAPQTARPQRVTVGDSLPSTPSESTFSMPMSSRPTTGSVRRFPISAAASLALTKQRMKERGMIQR</sequence>
<reference evidence="3 4" key="1">
    <citation type="submission" date="2024-02" db="EMBL/GenBank/DDBJ databases">
        <authorList>
            <person name="Chen Y."/>
            <person name="Shah S."/>
            <person name="Dougan E. K."/>
            <person name="Thang M."/>
            <person name="Chan C."/>
        </authorList>
    </citation>
    <scope>NUCLEOTIDE SEQUENCE [LARGE SCALE GENOMIC DNA]</scope>
</reference>
<feature type="compositionally biased region" description="Polar residues" evidence="2">
    <location>
        <begin position="417"/>
        <end position="431"/>
    </location>
</feature>
<feature type="compositionally biased region" description="Polar residues" evidence="2">
    <location>
        <begin position="157"/>
        <end position="174"/>
    </location>
</feature>
<organism evidence="3 4">
    <name type="scientific">Durusdinium trenchii</name>
    <dbReference type="NCBI Taxonomy" id="1381693"/>
    <lineage>
        <taxon>Eukaryota</taxon>
        <taxon>Sar</taxon>
        <taxon>Alveolata</taxon>
        <taxon>Dinophyceae</taxon>
        <taxon>Suessiales</taxon>
        <taxon>Symbiodiniaceae</taxon>
        <taxon>Durusdinium</taxon>
    </lineage>
</organism>
<evidence type="ECO:0000313" key="4">
    <source>
        <dbReference type="Proteomes" id="UP001642484"/>
    </source>
</evidence>
<feature type="region of interest" description="Disordered" evidence="2">
    <location>
        <begin position="147"/>
        <end position="181"/>
    </location>
</feature>
<gene>
    <name evidence="3" type="ORF">CCMP2556_LOCUS11319</name>
</gene>
<protein>
    <submittedName>
        <fullName evidence="3">Uncharacterized protein</fullName>
    </submittedName>
</protein>
<evidence type="ECO:0000256" key="2">
    <source>
        <dbReference type="SAM" id="MobiDB-lite"/>
    </source>
</evidence>
<evidence type="ECO:0000256" key="1">
    <source>
        <dbReference type="SAM" id="Coils"/>
    </source>
</evidence>
<keyword evidence="4" id="KW-1185">Reference proteome</keyword>